<dbReference type="eggNOG" id="KOG0029">
    <property type="taxonomic scope" value="Eukaryota"/>
</dbReference>
<dbReference type="PANTHER" id="PTHR43563:SF14">
    <property type="entry name" value="AMINE OXIDASE"/>
    <property type="match status" value="1"/>
</dbReference>
<keyword evidence="6" id="KW-0274">FAD</keyword>
<dbReference type="InterPro" id="IPR001613">
    <property type="entry name" value="Flavin_amine_oxidase"/>
</dbReference>
<keyword evidence="3 6" id="KW-0560">Oxidoreductase</keyword>
<comment type="cofactor">
    <cofactor evidence="1 6">
        <name>FAD</name>
        <dbReference type="ChEBI" id="CHEBI:57692"/>
    </cofactor>
</comment>
<dbReference type="Pfam" id="PF01593">
    <property type="entry name" value="Amino_oxidase"/>
    <property type="match status" value="1"/>
</dbReference>
<evidence type="ECO:0000256" key="1">
    <source>
        <dbReference type="ARBA" id="ARBA00001974"/>
    </source>
</evidence>
<feature type="binding site" evidence="5">
    <location>
        <position position="548"/>
    </location>
    <ligand>
        <name>FAD</name>
        <dbReference type="ChEBI" id="CHEBI:57692"/>
    </ligand>
</feature>
<comment type="similarity">
    <text evidence="2 6">Belongs to the flavin monoamine oxidase family.</text>
</comment>
<dbReference type="CDD" id="cd00448">
    <property type="entry name" value="YjgF_YER057c_UK114_family"/>
    <property type="match status" value="1"/>
</dbReference>
<evidence type="ECO:0000313" key="9">
    <source>
        <dbReference type="Proteomes" id="UP000019471"/>
    </source>
</evidence>
<dbReference type="InterPro" id="IPR035959">
    <property type="entry name" value="RutC-like_sf"/>
</dbReference>
<reference evidence="8 9" key="1">
    <citation type="submission" date="2013-03" db="EMBL/GenBank/DDBJ databases">
        <title>The Genome Sequence of Cladophialophora psammophila CBS 110553.</title>
        <authorList>
            <consortium name="The Broad Institute Genomics Platform"/>
            <person name="Cuomo C."/>
            <person name="de Hoog S."/>
            <person name="Gorbushina A."/>
            <person name="Walker B."/>
            <person name="Young S.K."/>
            <person name="Zeng Q."/>
            <person name="Gargeya S."/>
            <person name="Fitzgerald M."/>
            <person name="Haas B."/>
            <person name="Abouelleil A."/>
            <person name="Allen A.W."/>
            <person name="Alvarado L."/>
            <person name="Arachchi H.M."/>
            <person name="Berlin A.M."/>
            <person name="Chapman S.B."/>
            <person name="Gainer-Dewar J."/>
            <person name="Goldberg J."/>
            <person name="Griggs A."/>
            <person name="Gujja S."/>
            <person name="Hansen M."/>
            <person name="Howarth C."/>
            <person name="Imamovic A."/>
            <person name="Ireland A."/>
            <person name="Larimer J."/>
            <person name="McCowan C."/>
            <person name="Murphy C."/>
            <person name="Pearson M."/>
            <person name="Poon T.W."/>
            <person name="Priest M."/>
            <person name="Roberts A."/>
            <person name="Saif S."/>
            <person name="Shea T."/>
            <person name="Sisk P."/>
            <person name="Sykes S."/>
            <person name="Wortman J."/>
            <person name="Nusbaum C."/>
            <person name="Birren B."/>
        </authorList>
    </citation>
    <scope>NUCLEOTIDE SEQUENCE [LARGE SCALE GENOMIC DNA]</scope>
    <source>
        <strain evidence="8 9">CBS 110553</strain>
    </source>
</reference>
<dbReference type="Gene3D" id="3.90.660.10">
    <property type="match status" value="2"/>
</dbReference>
<evidence type="ECO:0000256" key="2">
    <source>
        <dbReference type="ARBA" id="ARBA00005995"/>
    </source>
</evidence>
<dbReference type="InterPro" id="IPR050703">
    <property type="entry name" value="Flavin_MAO"/>
</dbReference>
<organism evidence="8 9">
    <name type="scientific">Cladophialophora psammophila CBS 110553</name>
    <dbReference type="NCBI Taxonomy" id="1182543"/>
    <lineage>
        <taxon>Eukaryota</taxon>
        <taxon>Fungi</taxon>
        <taxon>Dikarya</taxon>
        <taxon>Ascomycota</taxon>
        <taxon>Pezizomycotina</taxon>
        <taxon>Eurotiomycetes</taxon>
        <taxon>Chaetothyriomycetidae</taxon>
        <taxon>Chaetothyriales</taxon>
        <taxon>Herpotrichiellaceae</taxon>
        <taxon>Cladophialophora</taxon>
    </lineage>
</organism>
<name>W9WZA1_9EURO</name>
<feature type="binding site" evidence="5">
    <location>
        <position position="460"/>
    </location>
    <ligand>
        <name>substrate</name>
    </ligand>
</feature>
<evidence type="ECO:0000313" key="8">
    <source>
        <dbReference type="EMBL" id="EXJ70365.1"/>
    </source>
</evidence>
<dbReference type="STRING" id="1182543.W9WZA1"/>
<dbReference type="InterPro" id="IPR006175">
    <property type="entry name" value="YjgF/YER057c/UK114"/>
</dbReference>
<evidence type="ECO:0000256" key="5">
    <source>
        <dbReference type="PIRSR" id="PIRSR601613-1"/>
    </source>
</evidence>
<dbReference type="GO" id="GO:0097621">
    <property type="term" value="F:monoamine oxidase activity"/>
    <property type="evidence" value="ECO:0007669"/>
    <property type="project" value="UniProtKB-EC"/>
</dbReference>
<dbReference type="EMBL" id="AMGX01000009">
    <property type="protein sequence ID" value="EXJ70365.1"/>
    <property type="molecule type" value="Genomic_DNA"/>
</dbReference>
<dbReference type="SUPFAM" id="SSF54373">
    <property type="entry name" value="FAD-linked reductases, C-terminal domain"/>
    <property type="match status" value="1"/>
</dbReference>
<dbReference type="SUPFAM" id="SSF51905">
    <property type="entry name" value="FAD/NAD(P)-binding domain"/>
    <property type="match status" value="1"/>
</dbReference>
<feature type="domain" description="Amine oxidase" evidence="7">
    <location>
        <begin position="154"/>
        <end position="572"/>
    </location>
</feature>
<accession>W9WZA1</accession>
<evidence type="ECO:0000256" key="4">
    <source>
        <dbReference type="ARBA" id="ARBA00048448"/>
    </source>
</evidence>
<feature type="binding site" evidence="5">
    <location>
        <position position="352"/>
    </location>
    <ligand>
        <name>FAD</name>
        <dbReference type="ChEBI" id="CHEBI:57692"/>
    </ligand>
</feature>
<evidence type="ECO:0000256" key="6">
    <source>
        <dbReference type="RuleBase" id="RU362067"/>
    </source>
</evidence>
<sequence length="582" mass="62767">MVSPVKFIDIGNSESAYYAPGTISGGRDLIHIAGQPGTTKNNICPADYESQIHLALLNIHRIIVAAGASVSDILKLTIYIVNYDPNRRLHTKLLQRFYNGHRPAMALVPVAQLAVPEWLVEIDAVLAKPSPLALNQLSPTSAESVDVIVIGAGLAGLTAARDVVNAGHSVLLLEARDRVGGRTWSQPLPDGMSVIDLGAAWINDTNQSRMAALARSTGAELIFPKHIRDDLARIRDTVHRDSATLSVTSHEDARSAELDSMTFLAYLKKLGAGEAATNTAAVWSRAMLGQEPSRISALFFLHYCAAGGGLYTMRSDAKDGGQYLRVRQGTQHFSKKMAAGLPCGTLHLESPVASIQQEGPQSILVTTSNNNRVYRAKKVISAVPPGIVKKIAFHPPLPPGKRLLLDSYKYGYYQKVMVLFKSAFWVKLGSCGLVQSFIGPVSIIRDSCIPADGKFVLTLFLSGDAGEGWSQLATVEEKKEALLSQLGAIFQDRELVDREYVDMIGHQWNDEAWSGYGCPSSSTAPGVLSEVGSWLKASVGDVHFVGTETSDVWRGYMEGAVRSGERGAVEVLAGLRGPVPKL</sequence>
<dbReference type="InterPro" id="IPR036188">
    <property type="entry name" value="FAD/NAD-bd_sf"/>
</dbReference>
<dbReference type="SUPFAM" id="SSF55298">
    <property type="entry name" value="YjgF-like"/>
    <property type="match status" value="1"/>
</dbReference>
<gene>
    <name evidence="8" type="ORF">A1O5_06433</name>
</gene>
<feature type="binding site" evidence="5">
    <location>
        <begin position="174"/>
        <end position="175"/>
    </location>
    <ligand>
        <name>FAD</name>
        <dbReference type="ChEBI" id="CHEBI:57692"/>
    </ligand>
</feature>
<protein>
    <recommendedName>
        <fullName evidence="6">Amine oxidase</fullName>
        <ecNumber evidence="6">1.4.3.-</ecNumber>
    </recommendedName>
</protein>
<dbReference type="InterPro" id="IPR002937">
    <property type="entry name" value="Amino_oxidase"/>
</dbReference>
<evidence type="ECO:0000256" key="3">
    <source>
        <dbReference type="ARBA" id="ARBA00023002"/>
    </source>
</evidence>
<comment type="catalytic activity">
    <reaction evidence="4">
        <text>a secondary aliphatic amine + O2 + H2O = a primary amine + an aldehyde + H2O2</text>
        <dbReference type="Rhea" id="RHEA:26414"/>
        <dbReference type="ChEBI" id="CHEBI:15377"/>
        <dbReference type="ChEBI" id="CHEBI:15379"/>
        <dbReference type="ChEBI" id="CHEBI:16240"/>
        <dbReference type="ChEBI" id="CHEBI:17478"/>
        <dbReference type="ChEBI" id="CHEBI:58855"/>
        <dbReference type="ChEBI" id="CHEBI:65296"/>
        <dbReference type="EC" id="1.4.3.4"/>
    </reaction>
</comment>
<dbReference type="HOGENOM" id="CLU_004498_0_3_1"/>
<dbReference type="Pfam" id="PF01042">
    <property type="entry name" value="Ribonuc_L-PSP"/>
    <property type="match status" value="1"/>
</dbReference>
<dbReference type="AlphaFoldDB" id="W9WZA1"/>
<dbReference type="Proteomes" id="UP000019471">
    <property type="component" value="Unassembled WGS sequence"/>
</dbReference>
<dbReference type="EC" id="1.4.3.-" evidence="6"/>
<comment type="caution">
    <text evidence="8">The sequence shown here is derived from an EMBL/GenBank/DDBJ whole genome shotgun (WGS) entry which is preliminary data.</text>
</comment>
<dbReference type="Gene3D" id="3.30.1330.40">
    <property type="entry name" value="RutC-like"/>
    <property type="match status" value="1"/>
</dbReference>
<dbReference type="Gene3D" id="1.10.405.10">
    <property type="entry name" value="Guanine Nucleotide Dissociation Inhibitor, domain 1"/>
    <property type="match status" value="1"/>
</dbReference>
<dbReference type="GeneID" id="19191144"/>
<keyword evidence="9" id="KW-1185">Reference proteome</keyword>
<proteinExistence type="inferred from homology"/>
<dbReference type="Gene3D" id="3.50.50.60">
    <property type="entry name" value="FAD/NAD(P)-binding domain"/>
    <property type="match status" value="2"/>
</dbReference>
<dbReference type="RefSeq" id="XP_007745217.1">
    <property type="nucleotide sequence ID" value="XM_007747027.1"/>
</dbReference>
<dbReference type="PANTHER" id="PTHR43563">
    <property type="entry name" value="AMINE OXIDASE"/>
    <property type="match status" value="1"/>
</dbReference>
<evidence type="ECO:0000259" key="7">
    <source>
        <dbReference type="Pfam" id="PF01593"/>
    </source>
</evidence>
<dbReference type="PRINTS" id="PR00757">
    <property type="entry name" value="AMINEOXDASEF"/>
</dbReference>
<dbReference type="OrthoDB" id="5046242at2759"/>
<keyword evidence="6" id="KW-0285">Flavoprotein</keyword>